<gene>
    <name evidence="2" type="ORF">SLS63_007758</name>
</gene>
<organism evidence="2 3">
    <name type="scientific">Diaporthe eres</name>
    <name type="common">Phomopsis oblonga</name>
    <dbReference type="NCBI Taxonomy" id="83184"/>
    <lineage>
        <taxon>Eukaryota</taxon>
        <taxon>Fungi</taxon>
        <taxon>Dikarya</taxon>
        <taxon>Ascomycota</taxon>
        <taxon>Pezizomycotina</taxon>
        <taxon>Sordariomycetes</taxon>
        <taxon>Sordariomycetidae</taxon>
        <taxon>Diaporthales</taxon>
        <taxon>Diaporthaceae</taxon>
        <taxon>Diaporthe</taxon>
        <taxon>Diaporthe eres species complex</taxon>
    </lineage>
</organism>
<name>A0ABR1P4V9_DIAER</name>
<feature type="signal peptide" evidence="1">
    <location>
        <begin position="1"/>
        <end position="17"/>
    </location>
</feature>
<sequence length="118" mass="13311">MMQVTTILMHHASLARFQLLVMGLWKGDPALLEYWGPHHMTLMALSQLRVDTGGLGTATLKDEFARHGNQWVHDERGQILLVETDETCMRPTWAVPDDTRGGLRAADLSGDKFELARR</sequence>
<dbReference type="EMBL" id="JAKNSF020000044">
    <property type="protein sequence ID" value="KAK7726244.1"/>
    <property type="molecule type" value="Genomic_DNA"/>
</dbReference>
<protein>
    <recommendedName>
        <fullName evidence="4">EthD domain-containing protein</fullName>
    </recommendedName>
</protein>
<dbReference type="Proteomes" id="UP001430848">
    <property type="component" value="Unassembled WGS sequence"/>
</dbReference>
<keyword evidence="1" id="KW-0732">Signal</keyword>
<comment type="caution">
    <text evidence="2">The sequence shown here is derived from an EMBL/GenBank/DDBJ whole genome shotgun (WGS) entry which is preliminary data.</text>
</comment>
<accession>A0ABR1P4V9</accession>
<reference evidence="2 3" key="1">
    <citation type="submission" date="2024-02" db="EMBL/GenBank/DDBJ databases">
        <title>De novo assembly and annotation of 12 fungi associated with fruit tree decline syndrome in Ontario, Canada.</title>
        <authorList>
            <person name="Sulman M."/>
            <person name="Ellouze W."/>
            <person name="Ilyukhin E."/>
        </authorList>
    </citation>
    <scope>NUCLEOTIDE SEQUENCE [LARGE SCALE GENOMIC DNA]</scope>
    <source>
        <strain evidence="2 3">M169</strain>
    </source>
</reference>
<proteinExistence type="predicted"/>
<evidence type="ECO:0000313" key="2">
    <source>
        <dbReference type="EMBL" id="KAK7726244.1"/>
    </source>
</evidence>
<evidence type="ECO:0008006" key="4">
    <source>
        <dbReference type="Google" id="ProtNLM"/>
    </source>
</evidence>
<evidence type="ECO:0000313" key="3">
    <source>
        <dbReference type="Proteomes" id="UP001430848"/>
    </source>
</evidence>
<feature type="chain" id="PRO_5045244896" description="EthD domain-containing protein" evidence="1">
    <location>
        <begin position="18"/>
        <end position="118"/>
    </location>
</feature>
<evidence type="ECO:0000256" key="1">
    <source>
        <dbReference type="SAM" id="SignalP"/>
    </source>
</evidence>
<keyword evidence="3" id="KW-1185">Reference proteome</keyword>